<dbReference type="Pfam" id="PF06470">
    <property type="entry name" value="SMC_hinge"/>
    <property type="match status" value="1"/>
</dbReference>
<comment type="caution">
    <text evidence="9">The sequence shown here is derived from an EMBL/GenBank/DDBJ whole genome shotgun (WGS) entry which is preliminary data.</text>
</comment>
<dbReference type="InterPro" id="IPR036277">
    <property type="entry name" value="SMC_hinge_sf"/>
</dbReference>
<keyword evidence="4 6" id="KW-0175">Coiled coil</keyword>
<accession>A0ABT1WEU8</accession>
<feature type="coiled-coil region" evidence="6">
    <location>
        <begin position="437"/>
        <end position="509"/>
    </location>
</feature>
<keyword evidence="1 6" id="KW-0963">Cytoplasm</keyword>
<evidence type="ECO:0000313" key="10">
    <source>
        <dbReference type="Proteomes" id="UP001204142"/>
    </source>
</evidence>
<protein>
    <recommendedName>
        <fullName evidence="6">Chromosome partition protein Smc</fullName>
    </recommendedName>
</protein>
<dbReference type="SUPFAM" id="SSF75553">
    <property type="entry name" value="Smc hinge domain"/>
    <property type="match status" value="1"/>
</dbReference>
<keyword evidence="3 6" id="KW-0067">ATP-binding</keyword>
<feature type="coiled-coil region" evidence="6">
    <location>
        <begin position="237"/>
        <end position="271"/>
    </location>
</feature>
<dbReference type="InterPro" id="IPR024704">
    <property type="entry name" value="SMC"/>
</dbReference>
<comment type="function">
    <text evidence="6">Required for chromosome condensation and partitioning.</text>
</comment>
<feature type="domain" description="SMC hinge" evidence="8">
    <location>
        <begin position="522"/>
        <end position="622"/>
    </location>
</feature>
<comment type="domain">
    <text evidence="6">Contains large globular domains required for ATP hydrolysis at each terminus and a third globular domain forming a flexible hinge near the middle of the molecule. These domains are separated by coiled-coil structures.</text>
</comment>
<keyword evidence="10" id="KW-1185">Reference proteome</keyword>
<dbReference type="InterPro" id="IPR003395">
    <property type="entry name" value="RecF/RecN/SMC_N"/>
</dbReference>
<dbReference type="RefSeq" id="WP_256763789.1">
    <property type="nucleotide sequence ID" value="NZ_JANIGO010000002.1"/>
</dbReference>
<dbReference type="SUPFAM" id="SSF52540">
    <property type="entry name" value="P-loop containing nucleoside triphosphate hydrolases"/>
    <property type="match status" value="1"/>
</dbReference>
<dbReference type="InterPro" id="IPR027417">
    <property type="entry name" value="P-loop_NTPase"/>
</dbReference>
<evidence type="ECO:0000256" key="1">
    <source>
        <dbReference type="ARBA" id="ARBA00022490"/>
    </source>
</evidence>
<dbReference type="PANTHER" id="PTHR43977">
    <property type="entry name" value="STRUCTURAL MAINTENANCE OF CHROMOSOMES PROTEIN 3"/>
    <property type="match status" value="1"/>
</dbReference>
<evidence type="ECO:0000256" key="5">
    <source>
        <dbReference type="ARBA" id="ARBA00023125"/>
    </source>
</evidence>
<keyword evidence="5 6" id="KW-0238">DNA-binding</keyword>
<reference evidence="9 10" key="1">
    <citation type="submission" date="2022-07" db="EMBL/GenBank/DDBJ databases">
        <authorList>
            <person name="Xamxidin M."/>
            <person name="Wu M."/>
        </authorList>
    </citation>
    <scope>NUCLEOTIDE SEQUENCE [LARGE SCALE GENOMIC DNA]</scope>
    <source>
        <strain evidence="9 10">NBRC 111650</strain>
    </source>
</reference>
<evidence type="ECO:0000256" key="2">
    <source>
        <dbReference type="ARBA" id="ARBA00022741"/>
    </source>
</evidence>
<keyword evidence="2 6" id="KW-0547">Nucleotide-binding</keyword>
<feature type="coiled-coil region" evidence="6">
    <location>
        <begin position="686"/>
        <end position="839"/>
    </location>
</feature>
<dbReference type="InterPro" id="IPR010935">
    <property type="entry name" value="SMC_hinge"/>
</dbReference>
<comment type="subcellular location">
    <subcellularLocation>
        <location evidence="6">Cytoplasm</location>
    </subcellularLocation>
</comment>
<feature type="coiled-coil region" evidence="6">
    <location>
        <begin position="908"/>
        <end position="942"/>
    </location>
</feature>
<feature type="coiled-coil region" evidence="6">
    <location>
        <begin position="994"/>
        <end position="1021"/>
    </location>
</feature>
<feature type="domain" description="RecF/RecN/SMC N-terminal" evidence="7">
    <location>
        <begin position="3"/>
        <end position="1156"/>
    </location>
</feature>
<evidence type="ECO:0000313" key="9">
    <source>
        <dbReference type="EMBL" id="MCQ8896043.1"/>
    </source>
</evidence>
<name>A0ABT1WEU8_9BURK</name>
<dbReference type="Pfam" id="PF02463">
    <property type="entry name" value="SMC_N"/>
    <property type="match status" value="1"/>
</dbReference>
<feature type="coiled-coil region" evidence="6">
    <location>
        <begin position="349"/>
        <end position="404"/>
    </location>
</feature>
<dbReference type="Gene3D" id="3.40.50.300">
    <property type="entry name" value="P-loop containing nucleotide triphosphate hydrolases"/>
    <property type="match status" value="2"/>
</dbReference>
<evidence type="ECO:0000256" key="3">
    <source>
        <dbReference type="ARBA" id="ARBA00022840"/>
    </source>
</evidence>
<proteinExistence type="inferred from homology"/>
<evidence type="ECO:0000259" key="8">
    <source>
        <dbReference type="Pfam" id="PF06470"/>
    </source>
</evidence>
<dbReference type="HAMAP" id="MF_01894">
    <property type="entry name" value="Smc_prok"/>
    <property type="match status" value="1"/>
</dbReference>
<dbReference type="NCBIfam" id="TIGR02168">
    <property type="entry name" value="SMC_prok_B"/>
    <property type="match status" value="1"/>
</dbReference>
<evidence type="ECO:0000256" key="6">
    <source>
        <dbReference type="HAMAP-Rule" id="MF_01894"/>
    </source>
</evidence>
<feature type="binding site" evidence="6">
    <location>
        <begin position="32"/>
        <end position="39"/>
    </location>
    <ligand>
        <name>ATP</name>
        <dbReference type="ChEBI" id="CHEBI:30616"/>
    </ligand>
</feature>
<gene>
    <name evidence="6 9" type="primary">smc</name>
    <name evidence="9" type="ORF">NQT62_06280</name>
</gene>
<dbReference type="Proteomes" id="UP001204142">
    <property type="component" value="Unassembled WGS sequence"/>
</dbReference>
<dbReference type="PIRSF" id="PIRSF005719">
    <property type="entry name" value="SMC"/>
    <property type="match status" value="1"/>
</dbReference>
<comment type="subunit">
    <text evidence="6">Homodimer.</text>
</comment>
<organism evidence="9 10">
    <name type="scientific">Limnobacter humi</name>
    <dbReference type="NCBI Taxonomy" id="1778671"/>
    <lineage>
        <taxon>Bacteria</taxon>
        <taxon>Pseudomonadati</taxon>
        <taxon>Pseudomonadota</taxon>
        <taxon>Betaproteobacteria</taxon>
        <taxon>Burkholderiales</taxon>
        <taxon>Burkholderiaceae</taxon>
        <taxon>Limnobacter</taxon>
    </lineage>
</organism>
<dbReference type="EMBL" id="JANIGO010000002">
    <property type="protein sequence ID" value="MCQ8896043.1"/>
    <property type="molecule type" value="Genomic_DNA"/>
</dbReference>
<evidence type="ECO:0000256" key="4">
    <source>
        <dbReference type="ARBA" id="ARBA00023054"/>
    </source>
</evidence>
<sequence length="1174" mass="130771">MRLTHIRLAGFKSFVEPTSFAVPSNLVGVVGPNGCGKSNIIDAVRWVLGESKASELRGESMQDVIFNGSSNRKPASRASVELVFDNAEGRAGGSWNQYAEISVKRVLTRDGQSTYYINQQAVRRRDVQDIFLGTGLGPRAYAIIGQGMIARIIEARPEELRIFLEEAAGVSKYKERRRETGNRLQDTHDNLTRVEDIRRELGSQIERLEQQATIARQFKELEEGRNAKQRYLWTIRLNEAREQQNTGKAKLERARADLEQIQSQSIHTQTELFALREKQIDAQQTLENDQGQWIEANREVSRLEADLRVMAESRTRLGARVAELEAELASWAARESEATHRLDDILASAEDQQSILEELTIAVEEAELALEPLEESLSMARQSVDQQRAKVMDVQRQLSQVSSQQEAASRAESGIQAKLERLHGEKGQIAAPSGAELADIQRKVEDLTVELEESTAQLHDHEALLADAQDHLEQVQAAFNTERDRHANAQAQLSALEKLNEQLAESQTLKPWIERSGLADTPRVLRKLQVERGWERALESALRESLDSFQVRSVDMVAGFANQPPPSRVAFMETAPDSAPANPVGPEDLASLVRSSEPGVAQAIARALSGCLMAADLSAALAKRKGLKPGQKVFTPQGHCVTESGVQFYAAEDAQAGRLERMQQIEALRTEVRALDMLRSESLGKRDQLQLKLNEQKVLVAQSRQQVESITRRLHEAQVQLIRLQELQTRADGRREQINLDIAVLQSELEEQRAILLESEDRYAALDEQLAADSDVLEALKDKVLQIEQQLRDRQQSVQAAQRKKQDAEFDIRNQDSRKRECERDIAFAQAQIQQISQRKSSALVELDSLSEASAQESLQGALELRVIAEEKVVMSRDALEQIMSKVSELERIEKESDRQAEPLRAQIQDLALKIQAAEMTIEQYQNLLNEVQANVEAISAEILAMDVAPKASVLQAEVTRLTNAMQDLGAVNLAALEELAAATERKSFLDQQAADLVEAMTTLEDAIRKIDKETRDLLQETFNVVNGHFSRLFPKLFGGGEARLVMSGEEILDAGVQVFAQPPGKKNGTIHLLSGGEKALTATALVFAIFELNPAPFCLLDEVDAPLDDANTERFSRLVKQMSEQTQFLFISHNKIAMEMAEQLIGVTMQEKGVSRIVAVDLAAAEKMATETV</sequence>
<evidence type="ECO:0000259" key="7">
    <source>
        <dbReference type="Pfam" id="PF02463"/>
    </source>
</evidence>
<dbReference type="InterPro" id="IPR011890">
    <property type="entry name" value="SMC_prok"/>
</dbReference>
<comment type="similarity">
    <text evidence="6">Belongs to the SMC family.</text>
</comment>
<dbReference type="CDD" id="cd03278">
    <property type="entry name" value="ABC_SMC_barmotin"/>
    <property type="match status" value="1"/>
</dbReference>